<dbReference type="NCBIfam" id="TIGR03083">
    <property type="entry name" value="maleylpyruvate isomerase family mycothiol-dependent enzyme"/>
    <property type="match status" value="1"/>
</dbReference>
<evidence type="ECO:0000313" key="2">
    <source>
        <dbReference type="EMBL" id="GAT66660.1"/>
    </source>
</evidence>
<dbReference type="Pfam" id="PF11716">
    <property type="entry name" value="MDMPI_N"/>
    <property type="match status" value="1"/>
</dbReference>
<protein>
    <recommendedName>
        <fullName evidence="1">Mycothiol-dependent maleylpyruvate isomerase metal-binding domain-containing protein</fullName>
    </recommendedName>
</protein>
<keyword evidence="3" id="KW-1185">Reference proteome</keyword>
<dbReference type="OrthoDB" id="154293at2"/>
<reference evidence="2 3" key="1">
    <citation type="journal article" date="2016" name="Genome Announc.">
        <title>Draft Genome Sequence of Planomonospora sphaerica JCM9374, a Rare Actinomycete.</title>
        <authorList>
            <person name="Dohra H."/>
            <person name="Suzuki T."/>
            <person name="Inoue Y."/>
            <person name="Kodani S."/>
        </authorList>
    </citation>
    <scope>NUCLEOTIDE SEQUENCE [LARGE SCALE GENOMIC DNA]</scope>
    <source>
        <strain evidence="2 3">JCM 9374</strain>
    </source>
</reference>
<accession>A0A171CGA3</accession>
<dbReference type="Gene3D" id="1.20.120.450">
    <property type="entry name" value="dinb family like domain"/>
    <property type="match status" value="1"/>
</dbReference>
<evidence type="ECO:0000259" key="1">
    <source>
        <dbReference type="Pfam" id="PF11716"/>
    </source>
</evidence>
<dbReference type="AlphaFoldDB" id="A0A171CGA3"/>
<dbReference type="InterPro" id="IPR034660">
    <property type="entry name" value="DinB/YfiT-like"/>
</dbReference>
<dbReference type="GO" id="GO:0046872">
    <property type="term" value="F:metal ion binding"/>
    <property type="evidence" value="ECO:0007669"/>
    <property type="project" value="InterPro"/>
</dbReference>
<name>A0A171CGA3_9ACTN</name>
<comment type="caution">
    <text evidence="2">The sequence shown here is derived from an EMBL/GenBank/DDBJ whole genome shotgun (WGS) entry which is preliminary data.</text>
</comment>
<dbReference type="SUPFAM" id="SSF109854">
    <property type="entry name" value="DinB/YfiT-like putative metalloenzymes"/>
    <property type="match status" value="1"/>
</dbReference>
<organism evidence="2 3">
    <name type="scientific">Planomonospora sphaerica</name>
    <dbReference type="NCBI Taxonomy" id="161355"/>
    <lineage>
        <taxon>Bacteria</taxon>
        <taxon>Bacillati</taxon>
        <taxon>Actinomycetota</taxon>
        <taxon>Actinomycetes</taxon>
        <taxon>Streptosporangiales</taxon>
        <taxon>Streptosporangiaceae</taxon>
        <taxon>Planomonospora</taxon>
    </lineage>
</organism>
<evidence type="ECO:0000313" key="3">
    <source>
        <dbReference type="Proteomes" id="UP000077701"/>
    </source>
</evidence>
<dbReference type="InterPro" id="IPR017517">
    <property type="entry name" value="Maleyloyr_isom"/>
</dbReference>
<dbReference type="Proteomes" id="UP000077701">
    <property type="component" value="Unassembled WGS sequence"/>
</dbReference>
<dbReference type="EMBL" id="BDCX01000005">
    <property type="protein sequence ID" value="GAT66660.1"/>
    <property type="molecule type" value="Genomic_DNA"/>
</dbReference>
<dbReference type="RefSeq" id="WP_068896795.1">
    <property type="nucleotide sequence ID" value="NZ_BDCX01000005.1"/>
</dbReference>
<reference evidence="3" key="2">
    <citation type="submission" date="2016-04" db="EMBL/GenBank/DDBJ databases">
        <title>Planomonospora sphaerica JCM9374 whole genome shotgun sequence.</title>
        <authorList>
            <person name="Suzuki T."/>
            <person name="Dohra H."/>
            <person name="Kodani S."/>
        </authorList>
    </citation>
    <scope>NUCLEOTIDE SEQUENCE [LARGE SCALE GENOMIC DNA]</scope>
    <source>
        <strain evidence="3">JCM 9374</strain>
    </source>
</reference>
<gene>
    <name evidence="2" type="ORF">PS9374_02310</name>
</gene>
<sequence length="245" mass="27511">MTREPDELAHFNPFDLLDAEAERLDRHFSRLGTEAWNLPSRCEGWSVRDVLAHLAGEELYNHACLDDDVGGFFAMLAREGVEGGLAGFNDWCVRRRRGLPVEDVLTEWRHRNAETRRRMRALGRDAVLPTAAGPYPVGLQAFHYASEYATHADDVRAPVGEDETDHRIWWRTEVGVFALAERDPAVQVEVTAERIWVCAHGVCAQVPAPVFVEATVGRLPDGLPLDRGLGDAFDRELRSELRCLA</sequence>
<proteinExistence type="predicted"/>
<dbReference type="InterPro" id="IPR024344">
    <property type="entry name" value="MDMPI_metal-binding"/>
</dbReference>
<feature type="domain" description="Mycothiol-dependent maleylpyruvate isomerase metal-binding" evidence="1">
    <location>
        <begin position="17"/>
        <end position="156"/>
    </location>
</feature>